<dbReference type="GO" id="GO:0005634">
    <property type="term" value="C:nucleus"/>
    <property type="evidence" value="ECO:0007669"/>
    <property type="project" value="UniProtKB-SubCell"/>
</dbReference>
<dbReference type="EMBL" id="LSMT01000072">
    <property type="protein sequence ID" value="PFX29050.1"/>
    <property type="molecule type" value="Genomic_DNA"/>
</dbReference>
<evidence type="ECO:0000313" key="14">
    <source>
        <dbReference type="EMBL" id="PFX29050.1"/>
    </source>
</evidence>
<keyword evidence="5" id="KW-0678">Repressor</keyword>
<keyword evidence="6 14" id="KW-0489">Methyltransferase</keyword>
<dbReference type="FunFam" id="2.170.270.10:FF:000006">
    <property type="entry name" value="Histone-lysine N-methyltransferase"/>
    <property type="match status" value="1"/>
</dbReference>
<dbReference type="PANTHER" id="PTHR12977:SF4">
    <property type="entry name" value="HISTONE-LYSINE N-METHYLTRANSFERASE KMT5B"/>
    <property type="match status" value="1"/>
</dbReference>
<evidence type="ECO:0000313" key="15">
    <source>
        <dbReference type="Proteomes" id="UP000225706"/>
    </source>
</evidence>
<dbReference type="PROSITE" id="PS51570">
    <property type="entry name" value="SAM_MT43_SUVAR420_2"/>
    <property type="match status" value="1"/>
</dbReference>
<dbReference type="Gene3D" id="2.170.270.10">
    <property type="entry name" value="SET domain"/>
    <property type="match status" value="1"/>
</dbReference>
<dbReference type="SMART" id="SM00317">
    <property type="entry name" value="SET"/>
    <property type="match status" value="1"/>
</dbReference>
<evidence type="ECO:0000256" key="4">
    <source>
        <dbReference type="ARBA" id="ARBA00022454"/>
    </source>
</evidence>
<dbReference type="Gene3D" id="1.10.10.1700">
    <property type="entry name" value="Histone-lysine N-methyltransferase"/>
    <property type="match status" value="1"/>
</dbReference>
<dbReference type="FunFam" id="1.10.10.1700:FF:000001">
    <property type="entry name" value="Histone-lysine N-methyltransferase"/>
    <property type="match status" value="1"/>
</dbReference>
<evidence type="ECO:0000256" key="8">
    <source>
        <dbReference type="ARBA" id="ARBA00022691"/>
    </source>
</evidence>
<dbReference type="PANTHER" id="PTHR12977">
    <property type="entry name" value="SUPPRESSOR OF VARIEGATION 4-20-RELATED"/>
    <property type="match status" value="1"/>
</dbReference>
<dbReference type="GO" id="GO:0005694">
    <property type="term" value="C:chromosome"/>
    <property type="evidence" value="ECO:0007669"/>
    <property type="project" value="UniProtKB-SubCell"/>
</dbReference>
<feature type="domain" description="SET" evidence="13">
    <location>
        <begin position="118"/>
        <end position="229"/>
    </location>
</feature>
<dbReference type="PROSITE" id="PS50280">
    <property type="entry name" value="SET"/>
    <property type="match status" value="1"/>
</dbReference>
<dbReference type="InterPro" id="IPR041938">
    <property type="entry name" value="Hist-Lys_N-MTase_N"/>
</dbReference>
<proteinExistence type="predicted"/>
<keyword evidence="4" id="KW-0158">Chromosome</keyword>
<keyword evidence="15" id="KW-1185">Reference proteome</keyword>
<keyword evidence="9" id="KW-0156">Chromatin regulator</keyword>
<evidence type="ECO:0000256" key="7">
    <source>
        <dbReference type="ARBA" id="ARBA00022679"/>
    </source>
</evidence>
<keyword evidence="10" id="KW-0805">Transcription regulation</keyword>
<evidence type="ECO:0000256" key="6">
    <source>
        <dbReference type="ARBA" id="ARBA00022603"/>
    </source>
</evidence>
<dbReference type="GO" id="GO:0140941">
    <property type="term" value="F:histone H4K20me methyltransferase activity"/>
    <property type="evidence" value="ECO:0007669"/>
    <property type="project" value="UniProtKB-EC"/>
</dbReference>
<organism evidence="14 15">
    <name type="scientific">Stylophora pistillata</name>
    <name type="common">Smooth cauliflower coral</name>
    <dbReference type="NCBI Taxonomy" id="50429"/>
    <lineage>
        <taxon>Eukaryota</taxon>
        <taxon>Metazoa</taxon>
        <taxon>Cnidaria</taxon>
        <taxon>Anthozoa</taxon>
        <taxon>Hexacorallia</taxon>
        <taxon>Scleractinia</taxon>
        <taxon>Astrocoeniina</taxon>
        <taxon>Pocilloporidae</taxon>
        <taxon>Stylophora</taxon>
    </lineage>
</organism>
<keyword evidence="12" id="KW-0539">Nucleus</keyword>
<comment type="caution">
    <text evidence="14">The sequence shown here is derived from an EMBL/GenBank/DDBJ whole genome shotgun (WGS) entry which is preliminary data.</text>
</comment>
<dbReference type="EC" id="2.1.1.362" evidence="3"/>
<dbReference type="Proteomes" id="UP000225706">
    <property type="component" value="Unassembled WGS sequence"/>
</dbReference>
<evidence type="ECO:0000256" key="2">
    <source>
        <dbReference type="ARBA" id="ARBA00004286"/>
    </source>
</evidence>
<evidence type="ECO:0000256" key="9">
    <source>
        <dbReference type="ARBA" id="ARBA00022853"/>
    </source>
</evidence>
<dbReference type="AlphaFoldDB" id="A0A2B4SJK1"/>
<reference evidence="15" key="1">
    <citation type="journal article" date="2017" name="bioRxiv">
        <title>Comparative analysis of the genomes of Stylophora pistillata and Acropora digitifera provides evidence for extensive differences between species of corals.</title>
        <authorList>
            <person name="Voolstra C.R."/>
            <person name="Li Y."/>
            <person name="Liew Y.J."/>
            <person name="Baumgarten S."/>
            <person name="Zoccola D."/>
            <person name="Flot J.-F."/>
            <person name="Tambutte S."/>
            <person name="Allemand D."/>
            <person name="Aranda M."/>
        </authorList>
    </citation>
    <scope>NUCLEOTIDE SEQUENCE [LARGE SCALE GENOMIC DNA]</scope>
</reference>
<evidence type="ECO:0000256" key="1">
    <source>
        <dbReference type="ARBA" id="ARBA00004123"/>
    </source>
</evidence>
<keyword evidence="11" id="KW-0804">Transcription</keyword>
<sequence length="487" mass="54986">MVMNNESQKTGSPTQARQLAESDDIASSLVLDSMLGFTTHKMAARFRPLKVDQEVVRKALERYRQDGDLEQAYNEIVFNAGDWGRCYFITKSKPQIAAFKEHVFRYIGIFSKNSGYKVVPCSRYSGEDNGAKVVATCEWSKGDKLPYLCGCIAEMNEEEEKKLLRPGENDFSIMFSCRKNLSQLWLGPAAYINHDCRPNCKFVSTGRETACVKVLRDLEPGEEITCHYGDDFFGDKNCNCECVTCERRGEGVFKSKVKTVDKKQKYSFRETDKRLKRLARRMTDTFLDVENDPSPKVLPASDESEAASKFQGEIDCLISVDLCTVERADGVDTSNAIPAHKFYSKTNRPKPRTSVTIGLDELNVGRRKRRKKGPKLCMPTKRKRTRHTFTSAYEEVPPDSICKYIPPVRHVSVDSGVEITDNVDGDLITYPEKYKTIVDGVDCFPTRTLGKSVATYMLSGRPVSVDMPVNSFPLFRNSASYRCPCCP</sequence>
<protein>
    <recommendedName>
        <fullName evidence="3">[histone H4]-N-methyl-L-lysine(20) N-methyltransferase</fullName>
        <ecNumber evidence="3">2.1.1.362</ecNumber>
    </recommendedName>
</protein>
<evidence type="ECO:0000256" key="10">
    <source>
        <dbReference type="ARBA" id="ARBA00023015"/>
    </source>
</evidence>
<dbReference type="GO" id="GO:0032259">
    <property type="term" value="P:methylation"/>
    <property type="evidence" value="ECO:0007669"/>
    <property type="project" value="UniProtKB-KW"/>
</dbReference>
<dbReference type="InterPro" id="IPR046341">
    <property type="entry name" value="SET_dom_sf"/>
</dbReference>
<evidence type="ECO:0000256" key="5">
    <source>
        <dbReference type="ARBA" id="ARBA00022491"/>
    </source>
</evidence>
<keyword evidence="8" id="KW-0949">S-adenosyl-L-methionine</keyword>
<gene>
    <name evidence="14" type="primary">suv420h1-a</name>
    <name evidence="14" type="ORF">AWC38_SpisGene6237</name>
</gene>
<accession>A0A2B4SJK1</accession>
<name>A0A2B4SJK1_STYPI</name>
<keyword evidence="7 14" id="KW-0808">Transferase</keyword>
<dbReference type="InterPro" id="IPR001214">
    <property type="entry name" value="SET_dom"/>
</dbReference>
<evidence type="ECO:0000259" key="13">
    <source>
        <dbReference type="PROSITE" id="PS50280"/>
    </source>
</evidence>
<evidence type="ECO:0000256" key="3">
    <source>
        <dbReference type="ARBA" id="ARBA00012188"/>
    </source>
</evidence>
<dbReference type="InterPro" id="IPR025790">
    <property type="entry name" value="Suv4-20_animal"/>
</dbReference>
<comment type="subcellular location">
    <subcellularLocation>
        <location evidence="2">Chromosome</location>
    </subcellularLocation>
    <subcellularLocation>
        <location evidence="1">Nucleus</location>
    </subcellularLocation>
</comment>
<dbReference type="Pfam" id="PF00856">
    <property type="entry name" value="SET"/>
    <property type="match status" value="1"/>
</dbReference>
<dbReference type="InterPro" id="IPR039977">
    <property type="entry name" value="Suv4-20/Set9"/>
</dbReference>
<evidence type="ECO:0000256" key="11">
    <source>
        <dbReference type="ARBA" id="ARBA00023163"/>
    </source>
</evidence>
<dbReference type="OrthoDB" id="6627536at2759"/>
<dbReference type="STRING" id="50429.A0A2B4SJK1"/>
<dbReference type="SUPFAM" id="SSF82199">
    <property type="entry name" value="SET domain"/>
    <property type="match status" value="1"/>
</dbReference>
<evidence type="ECO:0000256" key="12">
    <source>
        <dbReference type="ARBA" id="ARBA00023242"/>
    </source>
</evidence>